<dbReference type="InterPro" id="IPR024066">
    <property type="entry name" value="RGS_subdom1/3"/>
</dbReference>
<dbReference type="SUPFAM" id="SSF48097">
    <property type="entry name" value="Regulator of G-protein signaling, RGS"/>
    <property type="match status" value="1"/>
</dbReference>
<dbReference type="PRINTS" id="PR01301">
    <property type="entry name" value="RGSPROTEIN"/>
</dbReference>
<evidence type="ECO:0000256" key="3">
    <source>
        <dbReference type="SAM" id="MobiDB-lite"/>
    </source>
</evidence>
<dbReference type="PANTHER" id="PTHR46102:SF2">
    <property type="entry name" value="AXIN"/>
    <property type="match status" value="1"/>
</dbReference>
<evidence type="ECO:0000259" key="4">
    <source>
        <dbReference type="PROSITE" id="PS50132"/>
    </source>
</evidence>
<evidence type="ECO:0000313" key="5">
    <source>
        <dbReference type="Proteomes" id="UP000695022"/>
    </source>
</evidence>
<gene>
    <name evidence="6" type="primary">LOC106809908</name>
</gene>
<dbReference type="Gene3D" id="1.10.167.10">
    <property type="entry name" value="Regulator of G-protein Signalling 4, domain 2"/>
    <property type="match status" value="1"/>
</dbReference>
<keyword evidence="2" id="KW-0963">Cytoplasm</keyword>
<protein>
    <submittedName>
        <fullName evidence="6">Axin-1-like</fullName>
    </submittedName>
</protein>
<dbReference type="InterPro" id="IPR016137">
    <property type="entry name" value="RGS"/>
</dbReference>
<evidence type="ECO:0000256" key="2">
    <source>
        <dbReference type="ARBA" id="ARBA00022490"/>
    </source>
</evidence>
<dbReference type="Gene3D" id="1.10.196.10">
    <property type="match status" value="1"/>
</dbReference>
<proteinExistence type="predicted"/>
<name>A0ABM1E8W1_PRICU</name>
<dbReference type="Proteomes" id="UP000695022">
    <property type="component" value="Unplaced"/>
</dbReference>
<feature type="compositionally biased region" description="Low complexity" evidence="3">
    <location>
        <begin position="107"/>
        <end position="117"/>
    </location>
</feature>
<dbReference type="InterPro" id="IPR036305">
    <property type="entry name" value="RGS_sf"/>
</dbReference>
<dbReference type="InterPro" id="IPR044926">
    <property type="entry name" value="RGS_subdomain_2"/>
</dbReference>
<dbReference type="PROSITE" id="PS50132">
    <property type="entry name" value="RGS"/>
    <property type="match status" value="1"/>
</dbReference>
<feature type="compositionally biased region" description="Low complexity" evidence="3">
    <location>
        <begin position="71"/>
        <end position="86"/>
    </location>
</feature>
<feature type="region of interest" description="Disordered" evidence="3">
    <location>
        <begin position="1"/>
        <end position="117"/>
    </location>
</feature>
<dbReference type="Pfam" id="PF00615">
    <property type="entry name" value="RGS"/>
    <property type="match status" value="1"/>
</dbReference>
<accession>A0ABM1E8W1</accession>
<feature type="compositionally biased region" description="Basic and acidic residues" evidence="3">
    <location>
        <begin position="27"/>
        <end position="36"/>
    </location>
</feature>
<dbReference type="GeneID" id="106809908"/>
<keyword evidence="5" id="KW-1185">Reference proteome</keyword>
<dbReference type="InterPro" id="IPR043581">
    <property type="entry name" value="Axin-like"/>
</dbReference>
<evidence type="ECO:0000313" key="6">
    <source>
        <dbReference type="RefSeq" id="XP_014668632.1"/>
    </source>
</evidence>
<dbReference type="SMART" id="SM00315">
    <property type="entry name" value="RGS"/>
    <property type="match status" value="1"/>
</dbReference>
<dbReference type="RefSeq" id="XP_014668632.1">
    <property type="nucleotide sequence ID" value="XM_014813146.1"/>
</dbReference>
<comment type="subcellular location">
    <subcellularLocation>
        <location evidence="1">Cytoplasm</location>
    </subcellularLocation>
</comment>
<dbReference type="PANTHER" id="PTHR46102">
    <property type="entry name" value="AXIN"/>
    <property type="match status" value="1"/>
</dbReference>
<evidence type="ECO:0000256" key="1">
    <source>
        <dbReference type="ARBA" id="ARBA00004496"/>
    </source>
</evidence>
<organism evidence="5 6">
    <name type="scientific">Priapulus caudatus</name>
    <name type="common">Priapulid worm</name>
    <dbReference type="NCBI Taxonomy" id="37621"/>
    <lineage>
        <taxon>Eukaryota</taxon>
        <taxon>Metazoa</taxon>
        <taxon>Ecdysozoa</taxon>
        <taxon>Scalidophora</taxon>
        <taxon>Priapulida</taxon>
        <taxon>Priapulimorpha</taxon>
        <taxon>Priapulimorphida</taxon>
        <taxon>Priapulidae</taxon>
        <taxon>Priapulus</taxon>
    </lineage>
</organism>
<feature type="domain" description="RGS" evidence="4">
    <location>
        <begin position="128"/>
        <end position="246"/>
    </location>
</feature>
<reference evidence="6" key="1">
    <citation type="submission" date="2025-08" db="UniProtKB">
        <authorList>
            <consortium name="RefSeq"/>
        </authorList>
    </citation>
    <scope>IDENTIFICATION</scope>
</reference>
<sequence length="327" mass="35497">MSALAAVVTDELGSDFAELEPRPPVPGKEEGLRENEPNGGKRVAPRGAWGDRDSPVATPRRSLLDPGGTTGKPVTTTTTTTTTTETMEGKGKDVGEAPLGFEPEGSASTTPPFAETPATPPYLRWAASMRNLLDDAEGVEQFRSFLRQENAENLLMFWFAIKSLKMMEDGVRIAQLTKVIYRTYIRAHGEQTLAIRPDVRRAVAERFSTKVADRNIFDCAQCEIEQLLEGAMYPQFLKSDVYLQSVRAAGDASPKVAPASGGDDSSLPAGAALWWRPRKEGAGVLLPADVEVPPPARFLLSGGYWGWRPKREAGGVLPREDVEVPSS</sequence>